<dbReference type="Pfam" id="PF13733">
    <property type="entry name" value="Glyco_transf_7N"/>
    <property type="match status" value="1"/>
</dbReference>
<evidence type="ECO:0000256" key="2">
    <source>
        <dbReference type="ARBA" id="ARBA00004922"/>
    </source>
</evidence>
<proteinExistence type="inferred from homology"/>
<gene>
    <name evidence="14" type="ORF">LSH36_430g03086</name>
</gene>
<dbReference type="GO" id="GO:0016020">
    <property type="term" value="C:membrane"/>
    <property type="evidence" value="ECO:0007669"/>
    <property type="project" value="UniProtKB-SubCell"/>
</dbReference>
<evidence type="ECO:0000259" key="12">
    <source>
        <dbReference type="Pfam" id="PF02709"/>
    </source>
</evidence>
<protein>
    <recommendedName>
        <fullName evidence="11">Beta-1,4-galactosyltransferase</fullName>
        <ecNumber evidence="11">2.4.1.-</ecNumber>
    </recommendedName>
</protein>
<comment type="similarity">
    <text evidence="3 11">Belongs to the glycosyltransferase 7 family.</text>
</comment>
<dbReference type="GO" id="GO:0008378">
    <property type="term" value="F:galactosyltransferase activity"/>
    <property type="evidence" value="ECO:0007669"/>
    <property type="project" value="TreeGrafter"/>
</dbReference>
<keyword evidence="7 11" id="KW-0735">Signal-anchor</keyword>
<dbReference type="EMBL" id="JAODUP010000430">
    <property type="protein sequence ID" value="KAK2149942.1"/>
    <property type="molecule type" value="Genomic_DNA"/>
</dbReference>
<comment type="caution">
    <text evidence="14">The sequence shown here is derived from an EMBL/GenBank/DDBJ whole genome shotgun (WGS) entry which is preliminary data.</text>
</comment>
<feature type="domain" description="Galactosyltransferase N-terminal" evidence="13">
    <location>
        <begin position="65"/>
        <end position="197"/>
    </location>
</feature>
<reference evidence="14" key="1">
    <citation type="journal article" date="2023" name="Mol. Biol. Evol.">
        <title>Third-Generation Sequencing Reveals the Adaptive Role of the Epigenome in Three Deep-Sea Polychaetes.</title>
        <authorList>
            <person name="Perez M."/>
            <person name="Aroh O."/>
            <person name="Sun Y."/>
            <person name="Lan Y."/>
            <person name="Juniper S.K."/>
            <person name="Young C.R."/>
            <person name="Angers B."/>
            <person name="Qian P.Y."/>
        </authorList>
    </citation>
    <scope>NUCLEOTIDE SEQUENCE</scope>
    <source>
        <strain evidence="14">P08H-3</strain>
    </source>
</reference>
<dbReference type="PRINTS" id="PR02050">
    <property type="entry name" value="B14GALTRFASE"/>
</dbReference>
<keyword evidence="6" id="KW-0812">Transmembrane</keyword>
<name>A0AAD9JBU2_9ANNE</name>
<evidence type="ECO:0000256" key="1">
    <source>
        <dbReference type="ARBA" id="ARBA00004606"/>
    </source>
</evidence>
<dbReference type="GO" id="GO:0005794">
    <property type="term" value="C:Golgi apparatus"/>
    <property type="evidence" value="ECO:0007669"/>
    <property type="project" value="TreeGrafter"/>
</dbReference>
<organism evidence="14 15">
    <name type="scientific">Paralvinella palmiformis</name>
    <dbReference type="NCBI Taxonomy" id="53620"/>
    <lineage>
        <taxon>Eukaryota</taxon>
        <taxon>Metazoa</taxon>
        <taxon>Spiralia</taxon>
        <taxon>Lophotrochozoa</taxon>
        <taxon>Annelida</taxon>
        <taxon>Polychaeta</taxon>
        <taxon>Sedentaria</taxon>
        <taxon>Canalipalpata</taxon>
        <taxon>Terebellida</taxon>
        <taxon>Terebelliformia</taxon>
        <taxon>Alvinellidae</taxon>
        <taxon>Paralvinella</taxon>
    </lineage>
</organism>
<keyword evidence="4 11" id="KW-0328">Glycosyltransferase</keyword>
<comment type="function">
    <text evidence="11">Catalyses the transfer of galactose onto proteins or lipids.</text>
</comment>
<dbReference type="Pfam" id="PF02709">
    <property type="entry name" value="Glyco_transf_7C"/>
    <property type="match status" value="1"/>
</dbReference>
<dbReference type="InterPro" id="IPR027791">
    <property type="entry name" value="Galactosyl_T_C"/>
</dbReference>
<evidence type="ECO:0000256" key="10">
    <source>
        <dbReference type="ARBA" id="ARBA00023180"/>
    </source>
</evidence>
<evidence type="ECO:0000313" key="15">
    <source>
        <dbReference type="Proteomes" id="UP001208570"/>
    </source>
</evidence>
<dbReference type="GO" id="GO:0033842">
    <property type="term" value="F:N-acetyl-beta-glucosaminyl-derivative 4-beta-N-acetylgalactosaminyltransferase activity"/>
    <property type="evidence" value="ECO:0007669"/>
    <property type="project" value="TreeGrafter"/>
</dbReference>
<dbReference type="PANTHER" id="PTHR19300">
    <property type="entry name" value="BETA-1,4-GALACTOSYLTRANSFERASE"/>
    <property type="match status" value="1"/>
</dbReference>
<dbReference type="AlphaFoldDB" id="A0AAD9JBU2"/>
<dbReference type="Gene3D" id="3.90.550.10">
    <property type="entry name" value="Spore Coat Polysaccharide Biosynthesis Protein SpsA, Chain A"/>
    <property type="match status" value="1"/>
</dbReference>
<evidence type="ECO:0000256" key="8">
    <source>
        <dbReference type="ARBA" id="ARBA00022989"/>
    </source>
</evidence>
<accession>A0AAD9JBU2</accession>
<dbReference type="InterPro" id="IPR003859">
    <property type="entry name" value="Galactosyl_T"/>
</dbReference>
<evidence type="ECO:0000313" key="14">
    <source>
        <dbReference type="EMBL" id="KAK2149942.1"/>
    </source>
</evidence>
<evidence type="ECO:0000256" key="6">
    <source>
        <dbReference type="ARBA" id="ARBA00022692"/>
    </source>
</evidence>
<keyword evidence="8" id="KW-1133">Transmembrane helix</keyword>
<dbReference type="GO" id="GO:0005975">
    <property type="term" value="P:carbohydrate metabolic process"/>
    <property type="evidence" value="ECO:0007669"/>
    <property type="project" value="InterPro"/>
</dbReference>
<keyword evidence="15" id="KW-1185">Reference proteome</keyword>
<evidence type="ECO:0000256" key="9">
    <source>
        <dbReference type="ARBA" id="ARBA00023136"/>
    </source>
</evidence>
<dbReference type="PANTHER" id="PTHR19300:SF57">
    <property type="entry name" value="BETA-1,4-N-ACETYLGALACTOSAMINYLTRANSFERASE"/>
    <property type="match status" value="1"/>
</dbReference>
<dbReference type="GO" id="GO:0006688">
    <property type="term" value="P:glycosphingolipid biosynthetic process"/>
    <property type="evidence" value="ECO:0007669"/>
    <property type="project" value="TreeGrafter"/>
</dbReference>
<sequence length="353" mass="40846">MGYLQLLSSVRYRKLAALLTLSTCCLVVNIAIFDDNRSVSVYTNVESSWPGTAESCVPESDWVLCKREDRELDGALIVNTSALPWTILDRIYPEVEEGGRWKPKTCHTCDHVAIVIPYRDRDVHLRTYLRHIHPILQRQRLDYGIYVIEQDNSSTFNRGILMNIGFVEALKYDNYNCFVFSDVDLLPENDRNIYGCPALPRHLSVSIDTHGYKLFYEELFGGVENFRTEHFRIVNGFSNVYFGWGGEDDDLYNRIVHRGLRLIRPSVDVARYTMIRHPSNAISKSGTTTLRTWKLRLSADGLNSLVYDVVKYEKRPLYTLISVVIDQDEVIQNISRNLDKEILLKTLKNFQFM</sequence>
<evidence type="ECO:0000256" key="3">
    <source>
        <dbReference type="ARBA" id="ARBA00005735"/>
    </source>
</evidence>
<dbReference type="InterPro" id="IPR029044">
    <property type="entry name" value="Nucleotide-diphossugar_trans"/>
</dbReference>
<keyword evidence="9" id="KW-0472">Membrane</keyword>
<evidence type="ECO:0000256" key="11">
    <source>
        <dbReference type="RuleBase" id="RU368121"/>
    </source>
</evidence>
<dbReference type="CDD" id="cd00899">
    <property type="entry name" value="b4GalT"/>
    <property type="match status" value="1"/>
</dbReference>
<feature type="domain" description="Galactosyltransferase C-terminal" evidence="12">
    <location>
        <begin position="201"/>
        <end position="277"/>
    </location>
</feature>
<evidence type="ECO:0000256" key="4">
    <source>
        <dbReference type="ARBA" id="ARBA00022676"/>
    </source>
</evidence>
<comment type="subcellular location">
    <subcellularLocation>
        <location evidence="1">Membrane</location>
        <topology evidence="1">Single-pass type II membrane protein</topology>
    </subcellularLocation>
</comment>
<dbReference type="InterPro" id="IPR027995">
    <property type="entry name" value="Galactosyl_T_N"/>
</dbReference>
<comment type="pathway">
    <text evidence="2 11">Protein modification; protein glycosylation.</text>
</comment>
<dbReference type="SUPFAM" id="SSF53448">
    <property type="entry name" value="Nucleotide-diphospho-sugar transferases"/>
    <property type="match status" value="1"/>
</dbReference>
<evidence type="ECO:0000256" key="7">
    <source>
        <dbReference type="ARBA" id="ARBA00022968"/>
    </source>
</evidence>
<keyword evidence="5 11" id="KW-0808">Transferase</keyword>
<dbReference type="EC" id="2.4.1.-" evidence="11"/>
<evidence type="ECO:0000256" key="5">
    <source>
        <dbReference type="ARBA" id="ARBA00022679"/>
    </source>
</evidence>
<dbReference type="Proteomes" id="UP001208570">
    <property type="component" value="Unassembled WGS sequence"/>
</dbReference>
<keyword evidence="10 11" id="KW-0325">Glycoprotein</keyword>
<evidence type="ECO:0000259" key="13">
    <source>
        <dbReference type="Pfam" id="PF13733"/>
    </source>
</evidence>